<reference evidence="1 2" key="1">
    <citation type="submission" date="2019-09" db="EMBL/GenBank/DDBJ databases">
        <title>Taxonomy of Antarctic Massilia spp.: description of Massilia rubra sp. nov., Massilia aquatica sp. nov., Massilia mucilaginosa sp. nov., Massilia frigida sp. nov. isolated from streams, lakes and regoliths.</title>
        <authorList>
            <person name="Holochova P."/>
            <person name="Sedlacek I."/>
            <person name="Kralova S."/>
            <person name="Maslanova I."/>
            <person name="Busse H.-J."/>
            <person name="Stankova E."/>
            <person name="Vrbovska V."/>
            <person name="Kovarovic V."/>
            <person name="Bartak M."/>
            <person name="Svec P."/>
            <person name="Pantucek R."/>
        </authorList>
    </citation>
    <scope>NUCLEOTIDE SEQUENCE [LARGE SCALE GENOMIC DNA]</scope>
    <source>
        <strain evidence="1 2">CCM 8692</strain>
    </source>
</reference>
<evidence type="ECO:0000313" key="2">
    <source>
        <dbReference type="Proteomes" id="UP000785613"/>
    </source>
</evidence>
<evidence type="ECO:0000313" key="1">
    <source>
        <dbReference type="EMBL" id="NHZ33889.1"/>
    </source>
</evidence>
<accession>A0ABX0LQZ1</accession>
<dbReference type="PANTHER" id="PTHR42815:SF2">
    <property type="entry name" value="FAD-BINDING, PUTATIVE (AFU_ORTHOLOGUE AFUA_6G07600)-RELATED"/>
    <property type="match status" value="1"/>
</dbReference>
<dbReference type="SUPFAM" id="SSF50475">
    <property type="entry name" value="FMN-binding split barrel"/>
    <property type="match status" value="2"/>
</dbReference>
<gene>
    <name evidence="1" type="ORF">F0185_09845</name>
</gene>
<organism evidence="1 2">
    <name type="scientific">Massilia rubra</name>
    <dbReference type="NCBI Taxonomy" id="2607910"/>
    <lineage>
        <taxon>Bacteria</taxon>
        <taxon>Pseudomonadati</taxon>
        <taxon>Pseudomonadota</taxon>
        <taxon>Betaproteobacteria</taxon>
        <taxon>Burkholderiales</taxon>
        <taxon>Oxalobacteraceae</taxon>
        <taxon>Telluria group</taxon>
        <taxon>Massilia</taxon>
    </lineage>
</organism>
<comment type="caution">
    <text evidence="1">The sequence shown here is derived from an EMBL/GenBank/DDBJ whole genome shotgun (WGS) entry which is preliminary data.</text>
</comment>
<dbReference type="PANTHER" id="PTHR42815">
    <property type="entry name" value="FAD-BINDING, PUTATIVE (AFU_ORTHOLOGUE AFUA_6G07600)-RELATED"/>
    <property type="match status" value="1"/>
</dbReference>
<keyword evidence="2" id="KW-1185">Reference proteome</keyword>
<dbReference type="Gene3D" id="2.30.110.10">
    <property type="entry name" value="Electron Transport, Fmn-binding Protein, Chain A"/>
    <property type="match status" value="1"/>
</dbReference>
<dbReference type="EMBL" id="VUYU01000005">
    <property type="protein sequence ID" value="NHZ33889.1"/>
    <property type="molecule type" value="Genomic_DNA"/>
</dbReference>
<dbReference type="Proteomes" id="UP000785613">
    <property type="component" value="Unassembled WGS sequence"/>
</dbReference>
<dbReference type="InterPro" id="IPR012349">
    <property type="entry name" value="Split_barrel_FMN-bd"/>
</dbReference>
<proteinExistence type="predicted"/>
<sequence length="276" mass="29505">MSAPYHEGELKAQALAGETSHGNGIRPFMLEQHRDFFAALPFVLAGTVGADGQPRARVFSGAPGFIDSPDPGTVRIGVDDSALRAGQAIGLLGLDFGTRRRNRVNGVVRSAGAGELLIDVRESFGNCPQHIVTRDVRAVAPAVARVREFDGLDERAMIARADTFFIATSGGVHGVDISHRGGAAGFVRIDGDSLIVPDYGGNRYFNTLGNVLLDARAALLFIDDASGDVLELEGRVEIMWEDGPAVPGQGGGRHWRFKAARGRITHGALALRWTRR</sequence>
<name>A0ABX0LQZ1_9BURK</name>
<protein>
    <submittedName>
        <fullName evidence="1">Pyridoxamine 5'-phosphate oxidase</fullName>
    </submittedName>
</protein>
<dbReference type="RefSeq" id="WP_167223874.1">
    <property type="nucleotide sequence ID" value="NZ_VUYU01000005.1"/>
</dbReference>